<evidence type="ECO:0000313" key="1">
    <source>
        <dbReference type="EMBL" id="HBP27921.1"/>
    </source>
</evidence>
<comment type="caution">
    <text evidence="1">The sequence shown here is derived from an EMBL/GenBank/DDBJ whole genome shotgun (WGS) entry which is preliminary data.</text>
</comment>
<organism evidence="1 2">
    <name type="scientific">Advenella kashmirensis</name>
    <dbReference type="NCBI Taxonomy" id="310575"/>
    <lineage>
        <taxon>Bacteria</taxon>
        <taxon>Pseudomonadati</taxon>
        <taxon>Pseudomonadota</taxon>
        <taxon>Betaproteobacteria</taxon>
        <taxon>Burkholderiales</taxon>
        <taxon>Alcaligenaceae</taxon>
    </lineage>
</organism>
<protein>
    <submittedName>
        <fullName evidence="1">Uncharacterized protein</fullName>
    </submittedName>
</protein>
<gene>
    <name evidence="1" type="ORF">DD666_00715</name>
</gene>
<name>A0A356LBI3_9BURK</name>
<dbReference type="EMBL" id="DOEK01000003">
    <property type="protein sequence ID" value="HBP27921.1"/>
    <property type="molecule type" value="Genomic_DNA"/>
</dbReference>
<sequence>MKQPQQEALFYETFNDALKAIVQACGGFKSVGPQLYPEKTIDAAQRTLSDALNENRSEKLSPDQVVFLLKLGRSRECHAGINYLARESGYTDPQPIEPEDERARLQREFIEAQKAMSMLASKMERAGMLRAVA</sequence>
<dbReference type="Proteomes" id="UP000264036">
    <property type="component" value="Unassembled WGS sequence"/>
</dbReference>
<evidence type="ECO:0000313" key="2">
    <source>
        <dbReference type="Proteomes" id="UP000264036"/>
    </source>
</evidence>
<accession>A0A356LBI3</accession>
<dbReference type="AlphaFoldDB" id="A0A356LBI3"/>
<reference evidence="1 2" key="1">
    <citation type="journal article" date="2018" name="Nat. Biotechnol.">
        <title>A standardized bacterial taxonomy based on genome phylogeny substantially revises the tree of life.</title>
        <authorList>
            <person name="Parks D.H."/>
            <person name="Chuvochina M."/>
            <person name="Waite D.W."/>
            <person name="Rinke C."/>
            <person name="Skarshewski A."/>
            <person name="Chaumeil P.A."/>
            <person name="Hugenholtz P."/>
        </authorList>
    </citation>
    <scope>NUCLEOTIDE SEQUENCE [LARGE SCALE GENOMIC DNA]</scope>
    <source>
        <strain evidence="1">UBA10707</strain>
    </source>
</reference>
<proteinExistence type="predicted"/>